<proteinExistence type="predicted"/>
<name>A0ABD2W308_9HYME</name>
<comment type="caution">
    <text evidence="2">The sequence shown here is derived from an EMBL/GenBank/DDBJ whole genome shotgun (WGS) entry which is preliminary data.</text>
</comment>
<sequence length="102" mass="11878">MDLTIKSIFRIVILLAITQKIFTANPWYSIHPNPKCYTPSNWWMLAYEGVDGYGYTFYMFVENKSKCMAFTSSHATAKWYAFDSWMECEIECSSDVDISLGR</sequence>
<reference evidence="2 3" key="1">
    <citation type="journal article" date="2024" name="bioRxiv">
        <title>A reference genome for Trichogramma kaykai: A tiny desert-dwelling parasitoid wasp with competing sex-ratio distorters.</title>
        <authorList>
            <person name="Culotta J."/>
            <person name="Lindsey A.R."/>
        </authorList>
    </citation>
    <scope>NUCLEOTIDE SEQUENCE [LARGE SCALE GENOMIC DNA]</scope>
    <source>
        <strain evidence="2 3">KSX58</strain>
    </source>
</reference>
<evidence type="ECO:0000313" key="3">
    <source>
        <dbReference type="Proteomes" id="UP001627154"/>
    </source>
</evidence>
<evidence type="ECO:0000313" key="2">
    <source>
        <dbReference type="EMBL" id="KAL3387136.1"/>
    </source>
</evidence>
<keyword evidence="1" id="KW-0732">Signal</keyword>
<dbReference type="AlphaFoldDB" id="A0ABD2W308"/>
<keyword evidence="3" id="KW-1185">Reference proteome</keyword>
<dbReference type="EMBL" id="JBJJXI010000139">
    <property type="protein sequence ID" value="KAL3387136.1"/>
    <property type="molecule type" value="Genomic_DNA"/>
</dbReference>
<accession>A0ABD2W308</accession>
<gene>
    <name evidence="2" type="ORF">TKK_017458</name>
</gene>
<organism evidence="2 3">
    <name type="scientific">Trichogramma kaykai</name>
    <dbReference type="NCBI Taxonomy" id="54128"/>
    <lineage>
        <taxon>Eukaryota</taxon>
        <taxon>Metazoa</taxon>
        <taxon>Ecdysozoa</taxon>
        <taxon>Arthropoda</taxon>
        <taxon>Hexapoda</taxon>
        <taxon>Insecta</taxon>
        <taxon>Pterygota</taxon>
        <taxon>Neoptera</taxon>
        <taxon>Endopterygota</taxon>
        <taxon>Hymenoptera</taxon>
        <taxon>Apocrita</taxon>
        <taxon>Proctotrupomorpha</taxon>
        <taxon>Chalcidoidea</taxon>
        <taxon>Trichogrammatidae</taxon>
        <taxon>Trichogramma</taxon>
    </lineage>
</organism>
<feature type="signal peptide" evidence="1">
    <location>
        <begin position="1"/>
        <end position="23"/>
    </location>
</feature>
<feature type="chain" id="PRO_5044771786" evidence="1">
    <location>
        <begin position="24"/>
        <end position="102"/>
    </location>
</feature>
<evidence type="ECO:0000256" key="1">
    <source>
        <dbReference type="SAM" id="SignalP"/>
    </source>
</evidence>
<dbReference type="Proteomes" id="UP001627154">
    <property type="component" value="Unassembled WGS sequence"/>
</dbReference>
<protein>
    <submittedName>
        <fullName evidence="2">Uncharacterized protein</fullName>
    </submittedName>
</protein>